<evidence type="ECO:0000313" key="1">
    <source>
        <dbReference type="EMBL" id="MBW6400086.1"/>
    </source>
</evidence>
<accession>A0ABS7ACQ2</accession>
<sequence length="174" mass="19026">MMADEELPPGQPKATDPREIEVEQLAIRLLKGVFTKSTRPGAEREWGGVIYRQGPSARIGHTGPIEGDSSHHVDVGNAGSNFGCPSDASPVAWYHTHPVKFTYSVSNGVVTRIRMGWDVFEDGDLAISDGNNLIGYIIDPDKRIWRYRPPPGQMIEGKFTPDATAQGGWGPLND</sequence>
<evidence type="ECO:0000313" key="2">
    <source>
        <dbReference type="Proteomes" id="UP001196565"/>
    </source>
</evidence>
<gene>
    <name evidence="1" type="ORF">KPL78_19660</name>
</gene>
<comment type="caution">
    <text evidence="1">The sequence shown here is derived from an EMBL/GenBank/DDBJ whole genome shotgun (WGS) entry which is preliminary data.</text>
</comment>
<dbReference type="RefSeq" id="WP_219764699.1">
    <property type="nucleotide sequence ID" value="NZ_JAHYBZ010000007.1"/>
</dbReference>
<proteinExistence type="predicted"/>
<organism evidence="1 2">
    <name type="scientific">Roseomonas alba</name>
    <dbReference type="NCBI Taxonomy" id="2846776"/>
    <lineage>
        <taxon>Bacteria</taxon>
        <taxon>Pseudomonadati</taxon>
        <taxon>Pseudomonadota</taxon>
        <taxon>Alphaproteobacteria</taxon>
        <taxon>Acetobacterales</taxon>
        <taxon>Roseomonadaceae</taxon>
        <taxon>Roseomonas</taxon>
    </lineage>
</organism>
<protein>
    <submittedName>
        <fullName evidence="1">DUF4329 domain-containing protein</fullName>
    </submittedName>
</protein>
<reference evidence="1 2" key="1">
    <citation type="submission" date="2021-07" db="EMBL/GenBank/DDBJ databases">
        <authorList>
            <person name="So Y."/>
        </authorList>
    </citation>
    <scope>NUCLEOTIDE SEQUENCE [LARGE SCALE GENOMIC DNA]</scope>
    <source>
        <strain evidence="1 2">HJA6</strain>
    </source>
</reference>
<dbReference type="EMBL" id="JAHYBZ010000007">
    <property type="protein sequence ID" value="MBW6400086.1"/>
    <property type="molecule type" value="Genomic_DNA"/>
</dbReference>
<dbReference type="Proteomes" id="UP001196565">
    <property type="component" value="Unassembled WGS sequence"/>
</dbReference>
<keyword evidence="2" id="KW-1185">Reference proteome</keyword>
<name>A0ABS7ACQ2_9PROT</name>